<dbReference type="AlphaFoldDB" id="A0A1V5SX43"/>
<protein>
    <submittedName>
        <fullName evidence="4">Spore protein SP21</fullName>
    </submittedName>
</protein>
<feature type="domain" description="SHSP" evidence="3">
    <location>
        <begin position="36"/>
        <end position="148"/>
    </location>
</feature>
<name>A0A1V5SX43_9BACT</name>
<evidence type="ECO:0000259" key="3">
    <source>
        <dbReference type="PROSITE" id="PS01031"/>
    </source>
</evidence>
<evidence type="ECO:0000256" key="1">
    <source>
        <dbReference type="PROSITE-ProRule" id="PRU00285"/>
    </source>
</evidence>
<sequence>MVIIVYRFDSFRDLTLLQDRINRLFDDSMVRHERQPSPNEAWVPMVDITEDENEIVLWVDLPGVSQKEVDIIINGDQLTLKGEKKFDQTNQRKYLRRERLVGPFSRTFQLNLPVETEEISAAYRNGVLEIHLPKPAESKPRKVSIQTE</sequence>
<proteinExistence type="inferred from homology"/>
<comment type="caution">
    <text evidence="4">The sequence shown here is derived from an EMBL/GenBank/DDBJ whole genome shotgun (WGS) entry which is preliminary data.</text>
</comment>
<dbReference type="CDD" id="cd06464">
    <property type="entry name" value="ACD_sHsps-like"/>
    <property type="match status" value="1"/>
</dbReference>
<evidence type="ECO:0000313" key="4">
    <source>
        <dbReference type="EMBL" id="OQA58793.1"/>
    </source>
</evidence>
<dbReference type="Pfam" id="PF00011">
    <property type="entry name" value="HSP20"/>
    <property type="match status" value="1"/>
</dbReference>
<dbReference type="InterPro" id="IPR008978">
    <property type="entry name" value="HSP20-like_chaperone"/>
</dbReference>
<evidence type="ECO:0000256" key="2">
    <source>
        <dbReference type="RuleBase" id="RU003616"/>
    </source>
</evidence>
<dbReference type="Gene3D" id="2.60.40.790">
    <property type="match status" value="1"/>
</dbReference>
<dbReference type="Proteomes" id="UP000485569">
    <property type="component" value="Unassembled WGS sequence"/>
</dbReference>
<dbReference type="EMBL" id="MWBQ01000066">
    <property type="protein sequence ID" value="OQA58793.1"/>
    <property type="molecule type" value="Genomic_DNA"/>
</dbReference>
<organism evidence="4">
    <name type="scientific">Candidatus Atribacter allofermentans</name>
    <dbReference type="NCBI Taxonomy" id="1852833"/>
    <lineage>
        <taxon>Bacteria</taxon>
        <taxon>Pseudomonadati</taxon>
        <taxon>Atribacterota</taxon>
        <taxon>Atribacteria</taxon>
        <taxon>Atribacterales</taxon>
        <taxon>Atribacteraceae</taxon>
        <taxon>Atribacter</taxon>
    </lineage>
</organism>
<comment type="similarity">
    <text evidence="1 2">Belongs to the small heat shock protein (HSP20) family.</text>
</comment>
<dbReference type="SUPFAM" id="SSF49764">
    <property type="entry name" value="HSP20-like chaperones"/>
    <property type="match status" value="1"/>
</dbReference>
<accession>A0A1V5SX43</accession>
<dbReference type="InterPro" id="IPR002068">
    <property type="entry name" value="A-crystallin/Hsp20_dom"/>
</dbReference>
<dbReference type="PROSITE" id="PS01031">
    <property type="entry name" value="SHSP"/>
    <property type="match status" value="1"/>
</dbReference>
<dbReference type="PANTHER" id="PTHR11527">
    <property type="entry name" value="HEAT-SHOCK PROTEIN 20 FAMILY MEMBER"/>
    <property type="match status" value="1"/>
</dbReference>
<gene>
    <name evidence="4" type="primary">hspA_2</name>
    <name evidence="4" type="ORF">BWY41_01002</name>
</gene>
<dbReference type="InterPro" id="IPR031107">
    <property type="entry name" value="Small_HSP"/>
</dbReference>
<reference evidence="4" key="1">
    <citation type="submission" date="2017-02" db="EMBL/GenBank/DDBJ databases">
        <title>Delving into the versatile metabolic prowess of the omnipresent phylum Bacteroidetes.</title>
        <authorList>
            <person name="Nobu M.K."/>
            <person name="Mei R."/>
            <person name="Narihiro T."/>
            <person name="Kuroda K."/>
            <person name="Liu W.-T."/>
        </authorList>
    </citation>
    <scope>NUCLEOTIDE SEQUENCE</scope>
    <source>
        <strain evidence="4">ADurb.Bin276</strain>
    </source>
</reference>